<protein>
    <submittedName>
        <fullName evidence="1">Type III effector protein</fullName>
    </submittedName>
</protein>
<dbReference type="AlphaFoldDB" id="A0A4R0IXW3"/>
<proteinExistence type="predicted"/>
<comment type="caution">
    <text evidence="1">The sequence shown here is derived from an EMBL/GenBank/DDBJ whole genome shotgun (WGS) entry which is preliminary data.</text>
</comment>
<reference evidence="1 2" key="1">
    <citation type="submission" date="2019-02" db="EMBL/GenBank/DDBJ databases">
        <title>Kribbella capetownensis sp. nov. and Kribbella speibonae sp. nov., isolated from soil.</title>
        <authorList>
            <person name="Curtis S.M."/>
            <person name="Norton I."/>
            <person name="Everest G.J."/>
            <person name="Meyers P.R."/>
        </authorList>
    </citation>
    <scope>NUCLEOTIDE SEQUENCE [LARGE SCALE GENOMIC DNA]</scope>
    <source>
        <strain evidence="1 2">YM53</strain>
    </source>
</reference>
<name>A0A4R0IXW3_9ACTN</name>
<organism evidence="1 2">
    <name type="scientific">Kribbella capetownensis</name>
    <dbReference type="NCBI Taxonomy" id="1572659"/>
    <lineage>
        <taxon>Bacteria</taxon>
        <taxon>Bacillati</taxon>
        <taxon>Actinomycetota</taxon>
        <taxon>Actinomycetes</taxon>
        <taxon>Propionibacteriales</taxon>
        <taxon>Kribbellaceae</taxon>
        <taxon>Kribbella</taxon>
    </lineage>
</organism>
<keyword evidence="2" id="KW-1185">Reference proteome</keyword>
<dbReference type="EMBL" id="SJKD01000015">
    <property type="protein sequence ID" value="TCC37484.1"/>
    <property type="molecule type" value="Genomic_DNA"/>
</dbReference>
<dbReference type="OrthoDB" id="3827740at2"/>
<sequence>MENSQLRGLLDGLELLEAPEELEQAEAPELLAALGALSRLRTSLDHWEPALIESARFRGLTWAQIAPALGLASRQAAERRYLRLKPQAADRPGTTREHRVDATRNLRSADRAVADWARGNAASLRQVAGLITALPRDSANRSAVNDAIDRVRAVLGSDDAAELVQPLADAARCLRATHPDLADQISTLTRATDKIRDADLARRTTPGGIET</sequence>
<evidence type="ECO:0000313" key="2">
    <source>
        <dbReference type="Proteomes" id="UP000293342"/>
    </source>
</evidence>
<gene>
    <name evidence="1" type="ORF">E0H75_40825</name>
</gene>
<evidence type="ECO:0000313" key="1">
    <source>
        <dbReference type="EMBL" id="TCC37484.1"/>
    </source>
</evidence>
<dbReference type="Proteomes" id="UP000293342">
    <property type="component" value="Unassembled WGS sequence"/>
</dbReference>
<accession>A0A4R0IXW3</accession>
<dbReference type="RefSeq" id="WP_131519088.1">
    <property type="nucleotide sequence ID" value="NZ_SJKD01000015.1"/>
</dbReference>